<dbReference type="InterPro" id="IPR005545">
    <property type="entry name" value="YCII"/>
</dbReference>
<dbReference type="Gene3D" id="3.30.70.1060">
    <property type="entry name" value="Dimeric alpha+beta barrel"/>
    <property type="match status" value="1"/>
</dbReference>
<reference evidence="3" key="1">
    <citation type="submission" date="2024-06" db="EMBL/GenBank/DDBJ databases">
        <title>Mesorhizobium karijinii sp. nov., a symbiont of the iconic Swainsona formosa from arid Australia.</title>
        <authorList>
            <person name="Hill Y.J."/>
            <person name="Watkin E.L.J."/>
            <person name="O'Hara G.W."/>
            <person name="Terpolilli J."/>
            <person name="Tye M.L."/>
            <person name="Kohlmeier M.G."/>
        </authorList>
    </citation>
    <scope>NUCLEOTIDE SEQUENCE</scope>
    <source>
        <strain evidence="3">WSM2240</strain>
    </source>
</reference>
<evidence type="ECO:0000256" key="1">
    <source>
        <dbReference type="ARBA" id="ARBA00007689"/>
    </source>
</evidence>
<dbReference type="EMBL" id="CP159253">
    <property type="protein sequence ID" value="XCG51700.1"/>
    <property type="molecule type" value="Genomic_DNA"/>
</dbReference>
<dbReference type="PANTHER" id="PTHR35174:SF3">
    <property type="entry name" value="BLL7171 PROTEIN"/>
    <property type="match status" value="1"/>
</dbReference>
<evidence type="ECO:0000259" key="2">
    <source>
        <dbReference type="Pfam" id="PF03795"/>
    </source>
</evidence>
<organism evidence="3">
    <name type="scientific">Mesorhizobium sp. WSM2240</name>
    <dbReference type="NCBI Taxonomy" id="3228851"/>
    <lineage>
        <taxon>Bacteria</taxon>
        <taxon>Pseudomonadati</taxon>
        <taxon>Pseudomonadota</taxon>
        <taxon>Alphaproteobacteria</taxon>
        <taxon>Hyphomicrobiales</taxon>
        <taxon>Phyllobacteriaceae</taxon>
        <taxon>Mesorhizobium</taxon>
    </lineage>
</organism>
<proteinExistence type="inferred from homology"/>
<sequence length="110" mass="12213">MTQRERDSYVNASLDHDAELKRSGHLIMAQALKTPPHAVSVRKRDGKVSVTDGPFAETKEHLGGFVLIEARDLNEAIKIASDDPLARVGTIEVRPFEELTYIDISEEAAR</sequence>
<comment type="similarity">
    <text evidence="1">Belongs to the YciI family.</text>
</comment>
<evidence type="ECO:0000313" key="3">
    <source>
        <dbReference type="EMBL" id="XCG51700.1"/>
    </source>
</evidence>
<accession>A0AAU8CZ78</accession>
<dbReference type="RefSeq" id="WP_353645866.1">
    <property type="nucleotide sequence ID" value="NZ_CP159253.1"/>
</dbReference>
<dbReference type="PANTHER" id="PTHR35174">
    <property type="entry name" value="BLL7171 PROTEIN-RELATED"/>
    <property type="match status" value="1"/>
</dbReference>
<dbReference type="Pfam" id="PF03795">
    <property type="entry name" value="YCII"/>
    <property type="match status" value="1"/>
</dbReference>
<name>A0AAU8CZ78_9HYPH</name>
<dbReference type="SUPFAM" id="SSF54909">
    <property type="entry name" value="Dimeric alpha+beta barrel"/>
    <property type="match status" value="1"/>
</dbReference>
<feature type="domain" description="YCII-related" evidence="2">
    <location>
        <begin position="4"/>
        <end position="98"/>
    </location>
</feature>
<gene>
    <name evidence="3" type="ORF">ABVK50_20125</name>
</gene>
<dbReference type="InterPro" id="IPR011008">
    <property type="entry name" value="Dimeric_a/b-barrel"/>
</dbReference>
<protein>
    <submittedName>
        <fullName evidence="3">YciI family protein</fullName>
    </submittedName>
</protein>
<dbReference type="AlphaFoldDB" id="A0AAU8CZ78"/>